<dbReference type="Proteomes" id="UP000027584">
    <property type="component" value="Unassembled WGS sequence"/>
</dbReference>
<dbReference type="GO" id="GO:0004556">
    <property type="term" value="F:alpha-amylase activity"/>
    <property type="evidence" value="ECO:0007669"/>
    <property type="project" value="UniProtKB-UniRule"/>
</dbReference>
<reference evidence="15 16" key="2">
    <citation type="submission" date="2014-05" db="EMBL/GenBank/DDBJ databases">
        <title>Genome sequence of Streptococcus gallolyticus.</title>
        <authorList>
            <person name="Del Campo R."/>
        </authorList>
    </citation>
    <scope>NUCLEOTIDE SEQUENCE [LARGE SCALE GENOMIC DNA]</scope>
    <source>
        <strain evidence="15 16">LMG17956</strain>
    </source>
</reference>
<evidence type="ECO:0000256" key="1">
    <source>
        <dbReference type="ARBA" id="ARBA00000548"/>
    </source>
</evidence>
<accession>A0A060RKR6</accession>
<evidence type="ECO:0000256" key="9">
    <source>
        <dbReference type="ARBA" id="ARBA00023277"/>
    </source>
</evidence>
<evidence type="ECO:0000256" key="10">
    <source>
        <dbReference type="ARBA" id="ARBA00023295"/>
    </source>
</evidence>
<evidence type="ECO:0000256" key="11">
    <source>
        <dbReference type="RuleBase" id="RU003615"/>
    </source>
</evidence>
<comment type="catalytic activity">
    <reaction evidence="1 12">
        <text>Endohydrolysis of (1-&gt;4)-alpha-D-glucosidic linkages in polysaccharides containing three or more (1-&gt;4)-alpha-linked D-glucose units.</text>
        <dbReference type="EC" id="3.2.1.1"/>
    </reaction>
</comment>
<feature type="domain" description="Alpha-amylase C-terminal" evidence="13">
    <location>
        <begin position="391"/>
        <end position="466"/>
    </location>
</feature>
<dbReference type="PANTHER" id="PTHR43447">
    <property type="entry name" value="ALPHA-AMYLASE"/>
    <property type="match status" value="1"/>
</dbReference>
<dbReference type="InterPro" id="IPR013780">
    <property type="entry name" value="Glyco_hydro_b"/>
</dbReference>
<protein>
    <recommendedName>
        <fullName evidence="5 12">Alpha-amylase</fullName>
        <ecNumber evidence="4 12">3.2.1.1</ecNumber>
    </recommendedName>
</protein>
<sequence length="743" mass="81518">MVFRNKEKMKKKLKLGLGSALIFTILGTGTFVQVSVVNADTEQVSMKEGTVLHAWCWSFNTIKDNMQAIKDAGYTSVQTSPINAVVAGNGGNKSLTNWYYQYQPTVYTIGNYQLGTEEEFKEMNRVADQYGIKIIVDAVLNHTTSDYNQIDQQIKSIPNWTHGNTQISNWGDRYDVTQNSLLGLYDWNTQNEYVQQYLLNFLKQAVADGADGFRYDAAKHIELPGEYGSNFWNVILNNGSEFQYGEILQDSISNEAGYGQLMSITASNYGQQIRYALKDRRVAASNLANYQVSGVDPANLVLWVESHDTYANDDQESTWMSDEDIRLGWAMITARAKGTPLFFSRPVGGGNGTRFTGQSQIGDAGSDLYKDATVAAVNKFHNAMVGESEYIRNPNGDEQVAMIERGSKGAVIVNLVSGDKYLDSETNLADGTYTDQVSGRQFNVSNGRITGSVPSRSAVVLYDAKDDETVSASIDGYNEGNNSISAATEVTLKAKNAQTATYKIDNGQEVAFQDGDKITVGEGLEAGQSTTVTVSATGADGQTASKSYTFTMKDPNAETNIYFQNPDNWSDVYVYMYNATNTQLLGAWPGTKMTKDSSGRYTISVPASYETEGVKVLFTNNSGAQYPQNTGFDFKAEGVYSKDGLVADVPEGMTRISFDNPGGWDSANLYAYYGNPVQMPLGAWPGQAMTKDAQGNFYIDLPEEYLDLNVKIIFSQPGTSNQFPASIGFDLVKSGNYNKDGLK</sequence>
<dbReference type="Gene3D" id="2.60.40.10">
    <property type="entry name" value="Immunoglobulins"/>
    <property type="match status" value="2"/>
</dbReference>
<dbReference type="Pfam" id="PF16738">
    <property type="entry name" value="CBM26"/>
    <property type="match status" value="2"/>
</dbReference>
<evidence type="ECO:0000259" key="14">
    <source>
        <dbReference type="SMART" id="SM00642"/>
    </source>
</evidence>
<organism evidence="15 16">
    <name type="scientific">Streptococcus gallolyticus</name>
    <dbReference type="NCBI Taxonomy" id="315405"/>
    <lineage>
        <taxon>Bacteria</taxon>
        <taxon>Bacillati</taxon>
        <taxon>Bacillota</taxon>
        <taxon>Bacilli</taxon>
        <taxon>Lactobacillales</taxon>
        <taxon>Streptococcaceae</taxon>
        <taxon>Streptococcus</taxon>
    </lineage>
</organism>
<keyword evidence="10 12" id="KW-0326">Glycosidase</keyword>
<evidence type="ECO:0000259" key="13">
    <source>
        <dbReference type="SMART" id="SM00632"/>
    </source>
</evidence>
<evidence type="ECO:0000256" key="6">
    <source>
        <dbReference type="ARBA" id="ARBA00022723"/>
    </source>
</evidence>
<dbReference type="PRINTS" id="PR00110">
    <property type="entry name" value="ALPHAAMYLASE"/>
</dbReference>
<dbReference type="SUPFAM" id="SSF51011">
    <property type="entry name" value="Glycosyl hydrolase domain"/>
    <property type="match status" value="1"/>
</dbReference>
<dbReference type="CDD" id="cd11315">
    <property type="entry name" value="AmyAc_bac1_AmyA"/>
    <property type="match status" value="1"/>
</dbReference>
<evidence type="ECO:0000313" key="16">
    <source>
        <dbReference type="Proteomes" id="UP000027584"/>
    </source>
</evidence>
<evidence type="ECO:0000256" key="8">
    <source>
        <dbReference type="ARBA" id="ARBA00022837"/>
    </source>
</evidence>
<dbReference type="AlphaFoldDB" id="A0A060RKR6"/>
<dbReference type="InterPro" id="IPR017853">
    <property type="entry name" value="GH"/>
</dbReference>
<dbReference type="InterPro" id="IPR006047">
    <property type="entry name" value="GH13_cat_dom"/>
</dbReference>
<evidence type="ECO:0000256" key="3">
    <source>
        <dbReference type="ARBA" id="ARBA00008061"/>
    </source>
</evidence>
<dbReference type="SMART" id="SM00632">
    <property type="entry name" value="Aamy_C"/>
    <property type="match status" value="1"/>
</dbReference>
<proteinExistence type="inferred from homology"/>
<evidence type="ECO:0000256" key="7">
    <source>
        <dbReference type="ARBA" id="ARBA00022801"/>
    </source>
</evidence>
<keyword evidence="7 12" id="KW-0378">Hydrolase</keyword>
<dbReference type="InterPro" id="IPR006046">
    <property type="entry name" value="Alpha_amylase"/>
</dbReference>
<dbReference type="SMART" id="SM00642">
    <property type="entry name" value="Aamy"/>
    <property type="match status" value="1"/>
</dbReference>
<dbReference type="InterPro" id="IPR031965">
    <property type="entry name" value="CBM26"/>
</dbReference>
<gene>
    <name evidence="15" type="ORF">BN963_SGAL_01466</name>
</gene>
<keyword evidence="6" id="KW-0479">Metal-binding</keyword>
<comment type="similarity">
    <text evidence="3 11">Belongs to the glycosyl hydrolase 13 family.</text>
</comment>
<dbReference type="SUPFAM" id="SSF51445">
    <property type="entry name" value="(Trans)glycosidases"/>
    <property type="match status" value="1"/>
</dbReference>
<dbReference type="GO" id="GO:0046872">
    <property type="term" value="F:metal ion binding"/>
    <property type="evidence" value="ECO:0007669"/>
    <property type="project" value="UniProtKB-KW"/>
</dbReference>
<dbReference type="GO" id="GO:0005975">
    <property type="term" value="P:carbohydrate metabolic process"/>
    <property type="evidence" value="ECO:0007669"/>
    <property type="project" value="InterPro"/>
</dbReference>
<comment type="caution">
    <text evidence="15">The sequence shown here is derived from an EMBL/GenBank/DDBJ whole genome shotgun (WGS) entry which is preliminary data.</text>
</comment>
<keyword evidence="8" id="KW-0106">Calcium</keyword>
<evidence type="ECO:0000256" key="5">
    <source>
        <dbReference type="ARBA" id="ARBA00017303"/>
    </source>
</evidence>
<evidence type="ECO:0000256" key="2">
    <source>
        <dbReference type="ARBA" id="ARBA00001913"/>
    </source>
</evidence>
<dbReference type="EC" id="3.2.1.1" evidence="4 12"/>
<dbReference type="InterPro" id="IPR013783">
    <property type="entry name" value="Ig-like_fold"/>
</dbReference>
<evidence type="ECO:0000256" key="4">
    <source>
        <dbReference type="ARBA" id="ARBA00012595"/>
    </source>
</evidence>
<feature type="domain" description="Glycosyl hydrolase family 13 catalytic" evidence="14">
    <location>
        <begin position="49"/>
        <end position="381"/>
    </location>
</feature>
<dbReference type="Gene3D" id="3.20.20.80">
    <property type="entry name" value="Glycosidases"/>
    <property type="match status" value="1"/>
</dbReference>
<dbReference type="InterPro" id="IPR031319">
    <property type="entry name" value="A-amylase_C"/>
</dbReference>
<dbReference type="Gene3D" id="2.60.40.1180">
    <property type="entry name" value="Golgi alpha-mannosidase II"/>
    <property type="match status" value="1"/>
</dbReference>
<dbReference type="Pfam" id="PF00128">
    <property type="entry name" value="Alpha-amylase"/>
    <property type="match status" value="1"/>
</dbReference>
<evidence type="ECO:0000256" key="12">
    <source>
        <dbReference type="RuleBase" id="RU361134"/>
    </source>
</evidence>
<name>A0A060RKR6_9STRE</name>
<comment type="cofactor">
    <cofactor evidence="2">
        <name>Ca(2+)</name>
        <dbReference type="ChEBI" id="CHEBI:29108"/>
    </cofactor>
</comment>
<evidence type="ECO:0000313" key="15">
    <source>
        <dbReference type="EMBL" id="CDO18268.1"/>
    </source>
</evidence>
<keyword evidence="9 12" id="KW-0119">Carbohydrate metabolism</keyword>
<reference evidence="15 16" key="1">
    <citation type="submission" date="2014-02" db="EMBL/GenBank/DDBJ databases">
        <authorList>
            <person name="Manrique M."/>
        </authorList>
    </citation>
    <scope>NUCLEOTIDE SEQUENCE [LARGE SCALE GENOMIC DNA]</scope>
    <source>
        <strain evidence="15 16">LMG17956</strain>
    </source>
</reference>
<dbReference type="EMBL" id="CCBC010000177">
    <property type="protein sequence ID" value="CDO18268.1"/>
    <property type="molecule type" value="Genomic_DNA"/>
</dbReference>